<evidence type="ECO:0000256" key="6">
    <source>
        <dbReference type="ARBA" id="ARBA00047364"/>
    </source>
</evidence>
<comment type="similarity">
    <text evidence="7">Belongs to the class-I aminoacyl-tRNA synthetase family.</text>
</comment>
<keyword evidence="1 7" id="KW-0436">Ligase</keyword>
<dbReference type="AlphaFoldDB" id="A0A7W7MFU0"/>
<dbReference type="PANTHER" id="PTHR45765">
    <property type="entry name" value="METHIONINE--TRNA LIGASE"/>
    <property type="match status" value="1"/>
</dbReference>
<gene>
    <name evidence="9" type="ORF">Alo02nite_03120</name>
    <name evidence="10" type="ORF">BJ964_002845</name>
</gene>
<comment type="catalytic activity">
    <reaction evidence="6">
        <text>tRNA(Met) + L-methionine + ATP = L-methionyl-tRNA(Met) + AMP + diphosphate</text>
        <dbReference type="Rhea" id="RHEA:13481"/>
        <dbReference type="Rhea" id="RHEA-COMP:9667"/>
        <dbReference type="Rhea" id="RHEA-COMP:9698"/>
        <dbReference type="ChEBI" id="CHEBI:30616"/>
        <dbReference type="ChEBI" id="CHEBI:33019"/>
        <dbReference type="ChEBI" id="CHEBI:57844"/>
        <dbReference type="ChEBI" id="CHEBI:78442"/>
        <dbReference type="ChEBI" id="CHEBI:78530"/>
        <dbReference type="ChEBI" id="CHEBI:456215"/>
        <dbReference type="EC" id="6.1.1.10"/>
    </reaction>
</comment>
<dbReference type="GO" id="GO:0005829">
    <property type="term" value="C:cytosol"/>
    <property type="evidence" value="ECO:0007669"/>
    <property type="project" value="TreeGrafter"/>
</dbReference>
<dbReference type="EMBL" id="BOMP01000005">
    <property type="protein sequence ID" value="GIE37414.1"/>
    <property type="molecule type" value="Genomic_DNA"/>
</dbReference>
<name>A0A7W7MFU0_9ACTN</name>
<dbReference type="InterPro" id="IPR029038">
    <property type="entry name" value="MetRS_Zn"/>
</dbReference>
<keyword evidence="5 7" id="KW-0030">Aminoacyl-tRNA synthetase</keyword>
<dbReference type="GO" id="GO:0006431">
    <property type="term" value="P:methionyl-tRNA aminoacylation"/>
    <property type="evidence" value="ECO:0007669"/>
    <property type="project" value="TreeGrafter"/>
</dbReference>
<evidence type="ECO:0000256" key="2">
    <source>
        <dbReference type="ARBA" id="ARBA00022741"/>
    </source>
</evidence>
<organism evidence="10 11">
    <name type="scientific">Actinoplanes lobatus</name>
    <dbReference type="NCBI Taxonomy" id="113568"/>
    <lineage>
        <taxon>Bacteria</taxon>
        <taxon>Bacillati</taxon>
        <taxon>Actinomycetota</taxon>
        <taxon>Actinomycetes</taxon>
        <taxon>Micromonosporales</taxon>
        <taxon>Micromonosporaceae</taxon>
        <taxon>Actinoplanes</taxon>
    </lineage>
</organism>
<dbReference type="InterPro" id="IPR015413">
    <property type="entry name" value="Methionyl/Leucyl_tRNA_Synth"/>
</dbReference>
<dbReference type="InterPro" id="IPR014729">
    <property type="entry name" value="Rossmann-like_a/b/a_fold"/>
</dbReference>
<evidence type="ECO:0000256" key="5">
    <source>
        <dbReference type="ARBA" id="ARBA00023146"/>
    </source>
</evidence>
<evidence type="ECO:0000313" key="11">
    <source>
        <dbReference type="Proteomes" id="UP000590511"/>
    </source>
</evidence>
<dbReference type="SUPFAM" id="SSF52374">
    <property type="entry name" value="Nucleotidylyl transferase"/>
    <property type="match status" value="1"/>
</dbReference>
<sequence>MTTWITATPPTPNGHLHVGHISGPYLAGDVMARALAADGQDTWYSTGLDDNQTYVPRRSWGEGGTPEETAERYTRSIVDTWAAAGVRFDAIVRPHGIEYESRVRNLFSLLIESGHVVAQERPLPFCEPCDLWLYEAYLGGKCPHCGAGTNGNACEDCCRPNVCADVADPFCIRCGSTPEVRQTKLHVLPLEPLRDRLVEFWASCDMPERLRAVCRAMAAERLPDILVSHPSDWGIPTAEDPALRTYVWLEMAEGYAAEAPPAGHDRLVQFFGIDNGYFHAVLFPAVNLALGRAELLPEKFVVNEFFQLNGSKFSTSRRHAIWASELLPVVGADLLRLHCLLRRPATSRTDFTLDDLSRTEKVLDAWDATFRGVFALDGAATTVDEAALPADLRRSGRAVRAQLDLARAFCRPDDFDPPAAVEQLMSAARVIGSALDEVRAMGPEGAAAAAALRAWTAEFAEAAAPVVPDGSAYLRQACSGTGRPARYFGLGVG</sequence>
<dbReference type="PROSITE" id="PS00178">
    <property type="entry name" value="AA_TRNA_LIGASE_I"/>
    <property type="match status" value="1"/>
</dbReference>
<dbReference type="Proteomes" id="UP000590511">
    <property type="component" value="Unassembled WGS sequence"/>
</dbReference>
<comment type="caution">
    <text evidence="10">The sequence shown here is derived from an EMBL/GenBank/DDBJ whole genome shotgun (WGS) entry which is preliminary data.</text>
</comment>
<accession>A0A7W7MFU0</accession>
<dbReference type="Gene3D" id="3.40.50.620">
    <property type="entry name" value="HUPs"/>
    <property type="match status" value="1"/>
</dbReference>
<dbReference type="GO" id="GO:0004825">
    <property type="term" value="F:methionine-tRNA ligase activity"/>
    <property type="evidence" value="ECO:0007669"/>
    <property type="project" value="UniProtKB-EC"/>
</dbReference>
<dbReference type="RefSeq" id="WP_188121130.1">
    <property type="nucleotide sequence ID" value="NZ_BOMP01000005.1"/>
</dbReference>
<evidence type="ECO:0000256" key="1">
    <source>
        <dbReference type="ARBA" id="ARBA00022598"/>
    </source>
</evidence>
<dbReference type="Gene3D" id="2.20.28.20">
    <property type="entry name" value="Methionyl-tRNA synthetase, Zn-domain"/>
    <property type="match status" value="1"/>
</dbReference>
<evidence type="ECO:0000256" key="3">
    <source>
        <dbReference type="ARBA" id="ARBA00022840"/>
    </source>
</evidence>
<dbReference type="Proteomes" id="UP000631312">
    <property type="component" value="Unassembled WGS sequence"/>
</dbReference>
<dbReference type="InterPro" id="IPR023458">
    <property type="entry name" value="Met-tRNA_ligase_1"/>
</dbReference>
<evidence type="ECO:0000256" key="4">
    <source>
        <dbReference type="ARBA" id="ARBA00022917"/>
    </source>
</evidence>
<feature type="domain" description="Methionyl/Leucyl tRNA synthetase" evidence="8">
    <location>
        <begin position="4"/>
        <end position="358"/>
    </location>
</feature>
<dbReference type="PANTHER" id="PTHR45765:SF1">
    <property type="entry name" value="METHIONINE--TRNA LIGASE, CYTOPLASMIC"/>
    <property type="match status" value="1"/>
</dbReference>
<evidence type="ECO:0000256" key="7">
    <source>
        <dbReference type="RuleBase" id="RU363039"/>
    </source>
</evidence>
<dbReference type="GO" id="GO:0005524">
    <property type="term" value="F:ATP binding"/>
    <property type="evidence" value="ECO:0007669"/>
    <property type="project" value="UniProtKB-KW"/>
</dbReference>
<dbReference type="Pfam" id="PF09334">
    <property type="entry name" value="tRNA-synt_1g"/>
    <property type="match status" value="1"/>
</dbReference>
<reference evidence="10 11" key="1">
    <citation type="submission" date="2020-08" db="EMBL/GenBank/DDBJ databases">
        <title>Sequencing the genomes of 1000 actinobacteria strains.</title>
        <authorList>
            <person name="Klenk H.-P."/>
        </authorList>
    </citation>
    <scope>NUCLEOTIDE SEQUENCE [LARGE SCALE GENOMIC DNA]</scope>
    <source>
        <strain evidence="10 11">DSM 43150</strain>
    </source>
</reference>
<keyword evidence="4 7" id="KW-0648">Protein biosynthesis</keyword>
<evidence type="ECO:0000259" key="8">
    <source>
        <dbReference type="Pfam" id="PF09334"/>
    </source>
</evidence>
<evidence type="ECO:0000313" key="9">
    <source>
        <dbReference type="EMBL" id="GIE37414.1"/>
    </source>
</evidence>
<dbReference type="InterPro" id="IPR001412">
    <property type="entry name" value="aa-tRNA-synth_I_CS"/>
</dbReference>
<dbReference type="EC" id="6.1.1.10" evidence="10"/>
<evidence type="ECO:0000313" key="10">
    <source>
        <dbReference type="EMBL" id="MBB4748684.1"/>
    </source>
</evidence>
<keyword evidence="12" id="KW-1185">Reference proteome</keyword>
<reference evidence="9 12" key="2">
    <citation type="submission" date="2021-01" db="EMBL/GenBank/DDBJ databases">
        <title>Whole genome shotgun sequence of Actinoplanes lobatus NBRC 12513.</title>
        <authorList>
            <person name="Komaki H."/>
            <person name="Tamura T."/>
        </authorList>
    </citation>
    <scope>NUCLEOTIDE SEQUENCE [LARGE SCALE GENOMIC DNA]</scope>
    <source>
        <strain evidence="9 12">NBRC 12513</strain>
    </source>
</reference>
<proteinExistence type="inferred from homology"/>
<evidence type="ECO:0000313" key="12">
    <source>
        <dbReference type="Proteomes" id="UP000631312"/>
    </source>
</evidence>
<keyword evidence="3 7" id="KW-0067">ATP-binding</keyword>
<keyword evidence="2 7" id="KW-0547">Nucleotide-binding</keyword>
<protein>
    <submittedName>
        <fullName evidence="10">Methionyl-tRNA synthetase</fullName>
        <ecNumber evidence="10">6.1.1.10</ecNumber>
    </submittedName>
</protein>
<dbReference type="EMBL" id="JACHNC010000001">
    <property type="protein sequence ID" value="MBB4748684.1"/>
    <property type="molecule type" value="Genomic_DNA"/>
</dbReference>